<dbReference type="CTD" id="219990"/>
<dbReference type="AlphaFoldDB" id="A0A0P6JD00"/>
<dbReference type="GeneID" id="101716258"/>
<dbReference type="PANTHER" id="PTHR14380:SF7">
    <property type="entry name" value="OOCYTE-SECRETED PROTEIN 2"/>
    <property type="match status" value="1"/>
</dbReference>
<organism evidence="6">
    <name type="scientific">Heterocephalus glaber</name>
    <name type="common">Naked mole rat</name>
    <dbReference type="NCBI Taxonomy" id="10181"/>
    <lineage>
        <taxon>Eukaryota</taxon>
        <taxon>Metazoa</taxon>
        <taxon>Chordata</taxon>
        <taxon>Craniata</taxon>
        <taxon>Vertebrata</taxon>
        <taxon>Euteleostomi</taxon>
        <taxon>Mammalia</taxon>
        <taxon>Eutheria</taxon>
        <taxon>Euarchontoglires</taxon>
        <taxon>Glires</taxon>
        <taxon>Rodentia</taxon>
        <taxon>Hystricomorpha</taxon>
        <taxon>Bathyergidae</taxon>
        <taxon>Heterocephalus</taxon>
    </lineage>
</organism>
<dbReference type="GO" id="GO:0005737">
    <property type="term" value="C:cytoplasm"/>
    <property type="evidence" value="ECO:0007669"/>
    <property type="project" value="Ensembl"/>
</dbReference>
<accession>A0A0P6JD00</accession>
<evidence type="ECO:0000313" key="7">
    <source>
        <dbReference type="Proteomes" id="UP000694906"/>
    </source>
</evidence>
<dbReference type="InterPro" id="IPR033222">
    <property type="entry name" value="PLAC1_fam"/>
</dbReference>
<feature type="signal peptide" evidence="5">
    <location>
        <begin position="1"/>
        <end position="22"/>
    </location>
</feature>
<evidence type="ECO:0000256" key="2">
    <source>
        <dbReference type="ARBA" id="ARBA00010071"/>
    </source>
</evidence>
<dbReference type="OrthoDB" id="9829838at2759"/>
<evidence type="ECO:0000313" key="6">
    <source>
        <dbReference type="EMBL" id="JAO02266.1"/>
    </source>
</evidence>
<sequence length="167" mass="18764">MRVSSASEGSILLAVLIWPCSGLPGEMDVRIYCSLEWLVVSVSPHRYSRSNPYMFADELALGQSCLATEIQTYVYRFVYLVSACGIRTQVISENVLLIQTELYYTPRDGHSNPEKAFLTCITSQKSVWITPVSTEDDIKLKTSHFMSDFQTTPEELGLLHSSEICPL</sequence>
<evidence type="ECO:0000256" key="1">
    <source>
        <dbReference type="ARBA" id="ARBA00004613"/>
    </source>
</evidence>
<comment type="similarity">
    <text evidence="2">Belongs to the PLAC1 family.</text>
</comment>
<dbReference type="Proteomes" id="UP000694906">
    <property type="component" value="Unplaced"/>
</dbReference>
<evidence type="ECO:0000256" key="3">
    <source>
        <dbReference type="ARBA" id="ARBA00022525"/>
    </source>
</evidence>
<evidence type="ECO:0000256" key="5">
    <source>
        <dbReference type="SAM" id="SignalP"/>
    </source>
</evidence>
<dbReference type="OMA" id="AALIWPC"/>
<evidence type="ECO:0000313" key="8">
    <source>
        <dbReference type="RefSeq" id="XP_004869878.1"/>
    </source>
</evidence>
<dbReference type="PANTHER" id="PTHR14380">
    <property type="entry name" value="PLACENTA-SPECIFIC PROTEIN 1"/>
    <property type="match status" value="1"/>
</dbReference>
<dbReference type="RefSeq" id="XP_004869878.1">
    <property type="nucleotide sequence ID" value="XM_004869821.2"/>
</dbReference>
<dbReference type="GeneTree" id="ENSGT00530000064049"/>
<keyword evidence="3" id="KW-0964">Secreted</keyword>
<proteinExistence type="inferred from homology"/>
<evidence type="ECO:0000256" key="4">
    <source>
        <dbReference type="ARBA" id="ARBA00022729"/>
    </source>
</evidence>
<dbReference type="EMBL" id="GEBF01001367">
    <property type="protein sequence ID" value="JAO02266.1"/>
    <property type="molecule type" value="Transcribed_RNA"/>
</dbReference>
<feature type="chain" id="PRO_5044545337" evidence="5">
    <location>
        <begin position="23"/>
        <end position="167"/>
    </location>
</feature>
<reference evidence="8" key="2">
    <citation type="submission" date="2025-04" db="UniProtKB">
        <authorList>
            <consortium name="RefSeq"/>
        </authorList>
    </citation>
    <scope>IDENTIFICATION</scope>
</reference>
<dbReference type="GO" id="GO:0001556">
    <property type="term" value="P:oocyte maturation"/>
    <property type="evidence" value="ECO:0007669"/>
    <property type="project" value="Ensembl"/>
</dbReference>
<dbReference type="KEGG" id="hgl:101716258"/>
<reference evidence="6" key="1">
    <citation type="submission" date="2015-10" db="EMBL/GenBank/DDBJ databases">
        <title>FRAMA: From RNA-seq data to annotated mRNA assemblies.</title>
        <authorList>
            <person name="Bens M."/>
            <person name="Sahm A."/>
            <person name="Jahn N."/>
            <person name="Morhart M."/>
            <person name="Holtze S."/>
            <person name="Hildebrandt T.B."/>
            <person name="Platzer M."/>
            <person name="Szafranski K."/>
        </authorList>
    </citation>
    <scope>NUCLEOTIDE SEQUENCE</scope>
    <source>
        <tissue evidence="6">Pituitary</tissue>
    </source>
</reference>
<name>A0A0P6JD00_HETGA</name>
<comment type="subcellular location">
    <subcellularLocation>
        <location evidence="1">Secreted</location>
    </subcellularLocation>
</comment>
<keyword evidence="4 5" id="KW-0732">Signal</keyword>
<dbReference type="GO" id="GO:0005576">
    <property type="term" value="C:extracellular region"/>
    <property type="evidence" value="ECO:0007669"/>
    <property type="project" value="UniProtKB-SubCell"/>
</dbReference>
<keyword evidence="7" id="KW-1185">Reference proteome</keyword>
<gene>
    <name evidence="6" type="primary">PLAC1L</name>
    <name evidence="8" type="synonym">Oosp2</name>
</gene>
<protein>
    <submittedName>
        <fullName evidence="8">Oocyte-secreted protein 2</fullName>
    </submittedName>
    <submittedName>
        <fullName evidence="6">Placenta-specific 1-like protein</fullName>
    </submittedName>
</protein>